<evidence type="ECO:0000313" key="1">
    <source>
        <dbReference type="EMBL" id="MPN29791.1"/>
    </source>
</evidence>
<organism evidence="1">
    <name type="scientific">bioreactor metagenome</name>
    <dbReference type="NCBI Taxonomy" id="1076179"/>
    <lineage>
        <taxon>unclassified sequences</taxon>
        <taxon>metagenomes</taxon>
        <taxon>ecological metagenomes</taxon>
    </lineage>
</organism>
<proteinExistence type="predicted"/>
<comment type="caution">
    <text evidence="1">The sequence shown here is derived from an EMBL/GenBank/DDBJ whole genome shotgun (WGS) entry which is preliminary data.</text>
</comment>
<dbReference type="EMBL" id="VSSQ01080644">
    <property type="protein sequence ID" value="MPN29791.1"/>
    <property type="molecule type" value="Genomic_DNA"/>
</dbReference>
<accession>A0A645GSG3</accession>
<name>A0A645GSG3_9ZZZZ</name>
<reference evidence="1" key="1">
    <citation type="submission" date="2019-08" db="EMBL/GenBank/DDBJ databases">
        <authorList>
            <person name="Kucharzyk K."/>
            <person name="Murdoch R.W."/>
            <person name="Higgins S."/>
            <person name="Loffler F."/>
        </authorList>
    </citation>
    <scope>NUCLEOTIDE SEQUENCE</scope>
</reference>
<gene>
    <name evidence="1" type="ORF">SDC9_177244</name>
</gene>
<protein>
    <submittedName>
        <fullName evidence="1">Uncharacterized protein</fullName>
    </submittedName>
</protein>
<sequence>MESNLTQRNFSLRRKILPGTTGKAVSQVFMLSMPRITYVIMLQLQKEVRATSSWHNGITGMSATMTLKGQ</sequence>
<dbReference type="AlphaFoldDB" id="A0A645GSG3"/>